<reference evidence="3 4" key="1">
    <citation type="submission" date="2023-11" db="EMBL/GenBank/DDBJ databases">
        <title>Analysis of the Genomes of Mucilaginibacter gossypii cycad 4 and M. sabulilitoris SNA2: microbes with the potential for plant growth promotion.</title>
        <authorList>
            <person name="Hirsch A.M."/>
            <person name="Humm E."/>
            <person name="Rubbi M."/>
            <person name="Del Vecchio G."/>
            <person name="Ha S.M."/>
            <person name="Pellegrini M."/>
            <person name="Gunsalus R.P."/>
        </authorList>
    </citation>
    <scope>NUCLEOTIDE SEQUENCE [LARGE SCALE GENOMIC DNA]</scope>
    <source>
        <strain evidence="3 4">SNA2</strain>
    </source>
</reference>
<feature type="domain" description="NAD-dependent epimerase/dehydratase" evidence="2">
    <location>
        <begin position="4"/>
        <end position="251"/>
    </location>
</feature>
<keyword evidence="1" id="KW-0520">NAD</keyword>
<organism evidence="3 4">
    <name type="scientific">Mucilaginibacter sabulilitoris</name>
    <dbReference type="NCBI Taxonomy" id="1173583"/>
    <lineage>
        <taxon>Bacteria</taxon>
        <taxon>Pseudomonadati</taxon>
        <taxon>Bacteroidota</taxon>
        <taxon>Sphingobacteriia</taxon>
        <taxon>Sphingobacteriales</taxon>
        <taxon>Sphingobacteriaceae</taxon>
        <taxon>Mucilaginibacter</taxon>
    </lineage>
</organism>
<dbReference type="SUPFAM" id="SSF51735">
    <property type="entry name" value="NAD(P)-binding Rossmann-fold domains"/>
    <property type="match status" value="1"/>
</dbReference>
<gene>
    <name evidence="3" type="ORF">SNE25_08785</name>
</gene>
<dbReference type="PANTHER" id="PTHR43574">
    <property type="entry name" value="EPIMERASE-RELATED"/>
    <property type="match status" value="1"/>
</dbReference>
<dbReference type="Proteomes" id="UP001324380">
    <property type="component" value="Chromosome"/>
</dbReference>
<dbReference type="EMBL" id="CP139558">
    <property type="protein sequence ID" value="WPU95612.1"/>
    <property type="molecule type" value="Genomic_DNA"/>
</dbReference>
<evidence type="ECO:0000256" key="1">
    <source>
        <dbReference type="ARBA" id="ARBA00023027"/>
    </source>
</evidence>
<evidence type="ECO:0000259" key="2">
    <source>
        <dbReference type="Pfam" id="PF01370"/>
    </source>
</evidence>
<keyword evidence="4" id="KW-1185">Reference proteome</keyword>
<dbReference type="CDD" id="cd05253">
    <property type="entry name" value="UDP_GE_SDE_e"/>
    <property type="match status" value="1"/>
</dbReference>
<dbReference type="InterPro" id="IPR036291">
    <property type="entry name" value="NAD(P)-bd_dom_sf"/>
</dbReference>
<sequence length="350" mass="39776">MKFLVTGAAGFIGYSLVNRLINDGHTIIGLDNINDYYDVRLKFSRLEEAGIGRQAAEWNNEVISQKYPLYKFVRMNLEDKDALIALAEREKFDVIVNLAAQAGVRYSIENPDVYVQSNIVGFLNILEVCRHFSVKHLIYASSSSVYGLNKEMPFDVVNNANHPVSLYAASKKANELMAHTYSHLYDIPTSGLRFFTVYGPWGRPDMAYFLFADAIKNGKPIKVFNHGKMMRDFTYIDDIIDGILLTVDNPPVKNSQWSALNPDPSTSSAPYRIYNIGNNTPVQLMSFIREIEKYMEKKAVMDLMDIQDGDVPATWANIDGLAAYGYKPQTPIEIGLQNFVYWFNRYYTNS</sequence>
<dbReference type="Pfam" id="PF01370">
    <property type="entry name" value="Epimerase"/>
    <property type="match status" value="1"/>
</dbReference>
<dbReference type="InterPro" id="IPR001509">
    <property type="entry name" value="Epimerase_deHydtase"/>
</dbReference>
<dbReference type="Gene3D" id="3.40.50.720">
    <property type="entry name" value="NAD(P)-binding Rossmann-like Domain"/>
    <property type="match status" value="1"/>
</dbReference>
<proteinExistence type="predicted"/>
<dbReference type="RefSeq" id="WP_321564718.1">
    <property type="nucleotide sequence ID" value="NZ_CP139558.1"/>
</dbReference>
<protein>
    <submittedName>
        <fullName evidence="3">NAD-dependent epimerase</fullName>
    </submittedName>
</protein>
<accession>A0ABZ0TR66</accession>
<evidence type="ECO:0000313" key="3">
    <source>
        <dbReference type="EMBL" id="WPU95612.1"/>
    </source>
</evidence>
<name>A0ABZ0TR66_9SPHI</name>
<dbReference type="PRINTS" id="PR01713">
    <property type="entry name" value="NUCEPIMERASE"/>
</dbReference>
<evidence type="ECO:0000313" key="4">
    <source>
        <dbReference type="Proteomes" id="UP001324380"/>
    </source>
</evidence>